<feature type="region of interest" description="Disordered" evidence="1">
    <location>
        <begin position="72"/>
        <end position="148"/>
    </location>
</feature>
<dbReference type="Proteomes" id="UP000276215">
    <property type="component" value="Unassembled WGS sequence"/>
</dbReference>
<dbReference type="AlphaFoldDB" id="A0A3N4JSZ8"/>
<sequence>MIYTPSASKPSDDLGSNTDFEAFNKKMKKFEKLSDEEEKALISRIIKTIDEKIIEGVEKLAEELYSGRSWKTSQYPRFPLGSPVEGRKKLRKRSGSGKPGPKSLPKLQIPQEKPQMKPLYKKMTFVKKKPCPKMSKESGGAPLKRQIP</sequence>
<evidence type="ECO:0000256" key="1">
    <source>
        <dbReference type="SAM" id="MobiDB-lite"/>
    </source>
</evidence>
<keyword evidence="3" id="KW-1185">Reference proteome</keyword>
<reference evidence="2 3" key="1">
    <citation type="journal article" date="2018" name="Nat. Ecol. Evol.">
        <title>Pezizomycetes genomes reveal the molecular basis of ectomycorrhizal truffle lifestyle.</title>
        <authorList>
            <person name="Murat C."/>
            <person name="Payen T."/>
            <person name="Noel B."/>
            <person name="Kuo A."/>
            <person name="Morin E."/>
            <person name="Chen J."/>
            <person name="Kohler A."/>
            <person name="Krizsan K."/>
            <person name="Balestrini R."/>
            <person name="Da Silva C."/>
            <person name="Montanini B."/>
            <person name="Hainaut M."/>
            <person name="Levati E."/>
            <person name="Barry K.W."/>
            <person name="Belfiori B."/>
            <person name="Cichocki N."/>
            <person name="Clum A."/>
            <person name="Dockter R.B."/>
            <person name="Fauchery L."/>
            <person name="Guy J."/>
            <person name="Iotti M."/>
            <person name="Le Tacon F."/>
            <person name="Lindquist E.A."/>
            <person name="Lipzen A."/>
            <person name="Malagnac F."/>
            <person name="Mello A."/>
            <person name="Molinier V."/>
            <person name="Miyauchi S."/>
            <person name="Poulain J."/>
            <person name="Riccioni C."/>
            <person name="Rubini A."/>
            <person name="Sitrit Y."/>
            <person name="Splivallo R."/>
            <person name="Traeger S."/>
            <person name="Wang M."/>
            <person name="Zifcakova L."/>
            <person name="Wipf D."/>
            <person name="Zambonelli A."/>
            <person name="Paolocci F."/>
            <person name="Nowrousian M."/>
            <person name="Ottonello S."/>
            <person name="Baldrian P."/>
            <person name="Spatafora J.W."/>
            <person name="Henrissat B."/>
            <person name="Nagy L.G."/>
            <person name="Aury J.M."/>
            <person name="Wincker P."/>
            <person name="Grigoriev I.V."/>
            <person name="Bonfante P."/>
            <person name="Martin F.M."/>
        </authorList>
    </citation>
    <scope>NUCLEOTIDE SEQUENCE [LARGE SCALE GENOMIC DNA]</scope>
    <source>
        <strain evidence="2 3">120613-1</strain>
    </source>
</reference>
<evidence type="ECO:0000313" key="2">
    <source>
        <dbReference type="EMBL" id="RPB01307.1"/>
    </source>
</evidence>
<name>A0A3N4JSZ8_9PEZI</name>
<dbReference type="EMBL" id="ML120374">
    <property type="protein sequence ID" value="RPB01307.1"/>
    <property type="molecule type" value="Genomic_DNA"/>
</dbReference>
<gene>
    <name evidence="2" type="ORF">L873DRAFT_1803821</name>
</gene>
<proteinExistence type="predicted"/>
<organism evidence="2 3">
    <name type="scientific">Choiromyces venosus 120613-1</name>
    <dbReference type="NCBI Taxonomy" id="1336337"/>
    <lineage>
        <taxon>Eukaryota</taxon>
        <taxon>Fungi</taxon>
        <taxon>Dikarya</taxon>
        <taxon>Ascomycota</taxon>
        <taxon>Pezizomycotina</taxon>
        <taxon>Pezizomycetes</taxon>
        <taxon>Pezizales</taxon>
        <taxon>Tuberaceae</taxon>
        <taxon>Choiromyces</taxon>
    </lineage>
</organism>
<protein>
    <submittedName>
        <fullName evidence="2">Uncharacterized protein</fullName>
    </submittedName>
</protein>
<evidence type="ECO:0000313" key="3">
    <source>
        <dbReference type="Proteomes" id="UP000276215"/>
    </source>
</evidence>
<accession>A0A3N4JSZ8</accession>